<organism evidence="10 11">
    <name type="scientific">Babesia ovata</name>
    <dbReference type="NCBI Taxonomy" id="189622"/>
    <lineage>
        <taxon>Eukaryota</taxon>
        <taxon>Sar</taxon>
        <taxon>Alveolata</taxon>
        <taxon>Apicomplexa</taxon>
        <taxon>Aconoidasida</taxon>
        <taxon>Piroplasmida</taxon>
        <taxon>Babesiidae</taxon>
        <taxon>Babesia</taxon>
    </lineage>
</organism>
<evidence type="ECO:0000256" key="4">
    <source>
        <dbReference type="ARBA" id="ARBA00022729"/>
    </source>
</evidence>
<sequence length="966" mass="108205">MAKHRMRALWVAVSIVAPSIVSVGAFLCDFDYPDGLLSSNAFARCNMDIGHSGSATLICPRRVNDTKYVWHPQPKSGDHSHLNAYVSGDGKLRAVALSDVVVTDAPVSFASVQTNLSQTKLIFSLRDDQIYAITERHSIFICGPRDLILSEKLQRHLDAMNGVIQMQALPWTSNTPLVRAIKKMGKGLGVVFLYRGYVHIPLHGCGSRPSPLFALDNEVAVDPVTGVRSCVADPMSKSRIGFVCEGRIEPDDCMRYLFDTNGDTVGAPLPDHYWNVENYRPWVVAQYVNELALPPINGECRCIDSETGQVKARIEIRSKNEYVCDITSKIFRNRVHPIRGPWCSVVLHPGSALTVRFPVAGVDSRSDEDSDSDFQAGLPSQDLSIYEYETEFLPKDLTTLRQLKSNHDMDRYDEISYHEVIAGDALEWDLSQMAQGEVKLKYHVDKPLTLRNGKNLFVYHWTLKSRNRYVLERISATVSVSFAFTHRYNIIGCDRGLQSVFNQDISDEYCSTHFTVYGTGERYECVYDGMRDVRQTGIHCEPDEELLPGNCRSTGYDLYSNQIMPFPGSIRNAVPYPIPGFQVFDFEFHNSTALSFACVCVDELGYENSRLVLEHNHHETYRYAVRREEPQHTLSPYLLLPWHEVALSNDDFTSSRPLVLYNVSSASIKLNVGTTLWLACVPDSEIISFEEMLNVGDNGGIRTTWLPKQPEVFYYTVNETAHGHVLIRKRYNDAFVTVPGSFEVRHQEVNAAGGYKMIMIELNRRAIVISKDPQHKEIVPMTFVCGKALQPSDLSIVTDNATTSASVSPPNLRTIGSSTRYSWHAVEVAVETTDPYMQGCGVTYASNELFKPEALPIYDSDGEQQPGCKFDFHAAKEAAFYCPAPYVLDPPSCFSQVAVEGTVKKTDDLSQSLVVSRSNHFVILSFDASHVGPGETLRQTPPLECRCVTVKGIVLSTIQIENYYAK</sequence>
<dbReference type="InterPro" id="IPR010884">
    <property type="entry name" value="6_CYS_dom"/>
</dbReference>
<dbReference type="InterPro" id="IPR038160">
    <property type="entry name" value="6_CYS_dom_sf"/>
</dbReference>
<accession>A0A2H6KD65</accession>
<evidence type="ECO:0000256" key="6">
    <source>
        <dbReference type="ARBA" id="ARBA00023157"/>
    </source>
</evidence>
<dbReference type="VEuPathDB" id="PiroplasmaDB:BOVATA_024240"/>
<evidence type="ECO:0000256" key="7">
    <source>
        <dbReference type="ARBA" id="ARBA00023180"/>
    </source>
</evidence>
<feature type="chain" id="PRO_5014190093" description="6-Cys domain-containing protein" evidence="8">
    <location>
        <begin position="26"/>
        <end position="966"/>
    </location>
</feature>
<dbReference type="Proteomes" id="UP000236319">
    <property type="component" value="Unassembled WGS sequence"/>
</dbReference>
<dbReference type="OrthoDB" id="365660at2759"/>
<evidence type="ECO:0000256" key="2">
    <source>
        <dbReference type="ARBA" id="ARBA00004241"/>
    </source>
</evidence>
<keyword evidence="3" id="KW-1003">Cell membrane</keyword>
<name>A0A2H6KD65_9APIC</name>
<protein>
    <recommendedName>
        <fullName evidence="9">6-Cys domain-containing protein</fullName>
    </recommendedName>
</protein>
<dbReference type="Gene3D" id="2.60.40.2860">
    <property type="match status" value="1"/>
</dbReference>
<comment type="subcellular location">
    <subcellularLocation>
        <location evidence="1">Cell membrane</location>
    </subcellularLocation>
    <subcellularLocation>
        <location evidence="2">Cell surface</location>
    </subcellularLocation>
</comment>
<keyword evidence="4 8" id="KW-0732">Signal</keyword>
<dbReference type="GO" id="GO:0009986">
    <property type="term" value="C:cell surface"/>
    <property type="evidence" value="ECO:0007669"/>
    <property type="project" value="UniProtKB-SubCell"/>
</dbReference>
<evidence type="ECO:0000256" key="3">
    <source>
        <dbReference type="ARBA" id="ARBA00022475"/>
    </source>
</evidence>
<comment type="caution">
    <text evidence="10">The sequence shown here is derived from an EMBL/GenBank/DDBJ whole genome shotgun (WGS) entry which is preliminary data.</text>
</comment>
<dbReference type="Pfam" id="PF07422">
    <property type="entry name" value="s48_45"/>
    <property type="match status" value="1"/>
</dbReference>
<feature type="domain" description="6-Cys" evidence="9">
    <location>
        <begin position="836"/>
        <end position="966"/>
    </location>
</feature>
<evidence type="ECO:0000313" key="11">
    <source>
        <dbReference type="Proteomes" id="UP000236319"/>
    </source>
</evidence>
<proteinExistence type="predicted"/>
<keyword evidence="5" id="KW-0472">Membrane</keyword>
<gene>
    <name evidence="10" type="ORF">BOVATA_024240</name>
</gene>
<evidence type="ECO:0000259" key="9">
    <source>
        <dbReference type="PROSITE" id="PS51701"/>
    </source>
</evidence>
<feature type="signal peptide" evidence="8">
    <location>
        <begin position="1"/>
        <end position="25"/>
    </location>
</feature>
<dbReference type="GO" id="GO:0005886">
    <property type="term" value="C:plasma membrane"/>
    <property type="evidence" value="ECO:0007669"/>
    <property type="project" value="UniProtKB-SubCell"/>
</dbReference>
<dbReference type="RefSeq" id="XP_028867174.1">
    <property type="nucleotide sequence ID" value="XM_029011341.1"/>
</dbReference>
<keyword evidence="7" id="KW-0325">Glycoprotein</keyword>
<evidence type="ECO:0000256" key="8">
    <source>
        <dbReference type="SAM" id="SignalP"/>
    </source>
</evidence>
<dbReference type="EMBL" id="BDSA01000002">
    <property type="protein sequence ID" value="GBE60931.1"/>
    <property type="molecule type" value="Genomic_DNA"/>
</dbReference>
<keyword evidence="11" id="KW-1185">Reference proteome</keyword>
<evidence type="ECO:0000313" key="10">
    <source>
        <dbReference type="EMBL" id="GBE60931.1"/>
    </source>
</evidence>
<reference evidence="10 11" key="1">
    <citation type="journal article" date="2017" name="BMC Genomics">
        <title>Whole-genome assembly of Babesia ovata and comparative genomics between closely related pathogens.</title>
        <authorList>
            <person name="Yamagishi J."/>
            <person name="Asada M."/>
            <person name="Hakimi H."/>
            <person name="Tanaka T.Q."/>
            <person name="Sugimoto C."/>
            <person name="Kawazu S."/>
        </authorList>
    </citation>
    <scope>NUCLEOTIDE SEQUENCE [LARGE SCALE GENOMIC DNA]</scope>
    <source>
        <strain evidence="10 11">Miyake</strain>
    </source>
</reference>
<dbReference type="PROSITE" id="PS51701">
    <property type="entry name" value="6_CYS"/>
    <property type="match status" value="1"/>
</dbReference>
<evidence type="ECO:0000256" key="5">
    <source>
        <dbReference type="ARBA" id="ARBA00023136"/>
    </source>
</evidence>
<dbReference type="AlphaFoldDB" id="A0A2H6KD65"/>
<evidence type="ECO:0000256" key="1">
    <source>
        <dbReference type="ARBA" id="ARBA00004236"/>
    </source>
</evidence>
<keyword evidence="6" id="KW-1015">Disulfide bond</keyword>
<dbReference type="GeneID" id="39874701"/>